<proteinExistence type="predicted"/>
<reference evidence="1 2" key="1">
    <citation type="submission" date="2015-05" db="EMBL/GenBank/DDBJ databases">
        <title>Genome assembly of Archangium gephyra DSM 2261.</title>
        <authorList>
            <person name="Sharma G."/>
            <person name="Subramanian S."/>
        </authorList>
    </citation>
    <scope>NUCLEOTIDE SEQUENCE [LARGE SCALE GENOMIC DNA]</scope>
    <source>
        <strain evidence="1 2">DSM 2261</strain>
    </source>
</reference>
<dbReference type="AlphaFoldDB" id="A0AAC8TBQ7"/>
<dbReference type="KEGG" id="age:AA314_01701"/>
<name>A0AAC8TBQ7_9BACT</name>
<dbReference type="Proteomes" id="UP000035579">
    <property type="component" value="Chromosome"/>
</dbReference>
<protein>
    <submittedName>
        <fullName evidence="1">Uncharacterized protein</fullName>
    </submittedName>
</protein>
<evidence type="ECO:0000313" key="2">
    <source>
        <dbReference type="Proteomes" id="UP000035579"/>
    </source>
</evidence>
<evidence type="ECO:0000313" key="1">
    <source>
        <dbReference type="EMBL" id="AKJ00075.1"/>
    </source>
</evidence>
<dbReference type="EMBL" id="CP011509">
    <property type="protein sequence ID" value="AKJ00075.1"/>
    <property type="molecule type" value="Genomic_DNA"/>
</dbReference>
<accession>A0AAC8TBQ7</accession>
<sequence>MHFQARTRSSNMKAFFYIAVALGLSNPKKLTRQYQAITPGGGY</sequence>
<gene>
    <name evidence="1" type="ORF">AA314_01701</name>
</gene>
<organism evidence="1 2">
    <name type="scientific">Archangium gephyra</name>
    <dbReference type="NCBI Taxonomy" id="48"/>
    <lineage>
        <taxon>Bacteria</taxon>
        <taxon>Pseudomonadati</taxon>
        <taxon>Myxococcota</taxon>
        <taxon>Myxococcia</taxon>
        <taxon>Myxococcales</taxon>
        <taxon>Cystobacterineae</taxon>
        <taxon>Archangiaceae</taxon>
        <taxon>Archangium</taxon>
    </lineage>
</organism>